<organism evidence="2 3">
    <name type="scientific">Pseudonocardia saturnea</name>
    <dbReference type="NCBI Taxonomy" id="33909"/>
    <lineage>
        <taxon>Bacteria</taxon>
        <taxon>Bacillati</taxon>
        <taxon>Actinomycetota</taxon>
        <taxon>Actinomycetes</taxon>
        <taxon>Pseudonocardiales</taxon>
        <taxon>Pseudonocardiaceae</taxon>
        <taxon>Pseudonocardia</taxon>
    </lineage>
</organism>
<evidence type="ECO:0000313" key="2">
    <source>
        <dbReference type="EMBL" id="GEC24944.1"/>
    </source>
</evidence>
<comment type="caution">
    <text evidence="2">The sequence shown here is derived from an EMBL/GenBank/DDBJ whole genome shotgun (WGS) entry which is preliminary data.</text>
</comment>
<name>A0ABQ0RW94_9PSEU</name>
<reference evidence="2 3" key="1">
    <citation type="submission" date="2019-06" db="EMBL/GenBank/DDBJ databases">
        <title>Whole genome shotgun sequence of Pseudonocardia saturnea NBRC 14499.</title>
        <authorList>
            <person name="Hosoyama A."/>
            <person name="Uohara A."/>
            <person name="Ohji S."/>
            <person name="Ichikawa N."/>
        </authorList>
    </citation>
    <scope>NUCLEOTIDE SEQUENCE [LARGE SCALE GENOMIC DNA]</scope>
    <source>
        <strain evidence="2 3">NBRC 14499</strain>
    </source>
</reference>
<evidence type="ECO:0000313" key="3">
    <source>
        <dbReference type="Proteomes" id="UP000320693"/>
    </source>
</evidence>
<keyword evidence="3" id="KW-1185">Reference proteome</keyword>
<sequence>MEGERIDPGIDQGSDDADDDEPARLSENTTAAGLRRHCAPSSRLTATVSATPPRPPQVPGEAETVERVEAAVGRFDSYLVWIRDFPRPSQASVIAGRHSQAGV</sequence>
<gene>
    <name evidence="2" type="ORF">PSA01_19730</name>
</gene>
<proteinExistence type="predicted"/>
<feature type="region of interest" description="Disordered" evidence="1">
    <location>
        <begin position="1"/>
        <end position="64"/>
    </location>
</feature>
<protein>
    <submittedName>
        <fullName evidence="2">Uncharacterized protein</fullName>
    </submittedName>
</protein>
<dbReference type="Proteomes" id="UP000320693">
    <property type="component" value="Unassembled WGS sequence"/>
</dbReference>
<evidence type="ECO:0000256" key="1">
    <source>
        <dbReference type="SAM" id="MobiDB-lite"/>
    </source>
</evidence>
<accession>A0ABQ0RW94</accession>
<dbReference type="EMBL" id="BJNH01000019">
    <property type="protein sequence ID" value="GEC24944.1"/>
    <property type="molecule type" value="Genomic_DNA"/>
</dbReference>